<evidence type="ECO:0000313" key="6">
    <source>
        <dbReference type="EMBL" id="KAJ3055942.1"/>
    </source>
</evidence>
<dbReference type="GO" id="GO:0005737">
    <property type="term" value="C:cytoplasm"/>
    <property type="evidence" value="ECO:0007669"/>
    <property type="project" value="TreeGrafter"/>
</dbReference>
<reference evidence="6" key="1">
    <citation type="submission" date="2020-05" db="EMBL/GenBank/DDBJ databases">
        <title>Phylogenomic resolution of chytrid fungi.</title>
        <authorList>
            <person name="Stajich J.E."/>
            <person name="Amses K."/>
            <person name="Simmons R."/>
            <person name="Seto K."/>
            <person name="Myers J."/>
            <person name="Bonds A."/>
            <person name="Quandt C.A."/>
            <person name="Barry K."/>
            <person name="Liu P."/>
            <person name="Grigoriev I."/>
            <person name="Longcore J.E."/>
            <person name="James T.Y."/>
        </authorList>
    </citation>
    <scope>NUCLEOTIDE SEQUENCE</scope>
    <source>
        <strain evidence="6">JEL0318</strain>
    </source>
</reference>
<accession>A0AAD5SI47</accession>
<name>A0AAD5SI47_9FUNG</name>
<feature type="region of interest" description="Disordered" evidence="4">
    <location>
        <begin position="1"/>
        <end position="55"/>
    </location>
</feature>
<keyword evidence="3" id="KW-0456">Lyase</keyword>
<dbReference type="Gene3D" id="3.20.20.60">
    <property type="entry name" value="Phosphoenolpyruvate-binding domains"/>
    <property type="match status" value="1"/>
</dbReference>
<dbReference type="InterPro" id="IPR015813">
    <property type="entry name" value="Pyrv/PenolPyrv_kinase-like_dom"/>
</dbReference>
<feature type="compositionally biased region" description="Polar residues" evidence="4">
    <location>
        <begin position="42"/>
        <end position="55"/>
    </location>
</feature>
<dbReference type="InterPro" id="IPR040442">
    <property type="entry name" value="Pyrv_kinase-like_dom_sf"/>
</dbReference>
<evidence type="ECO:0000259" key="5">
    <source>
        <dbReference type="Pfam" id="PF03328"/>
    </source>
</evidence>
<protein>
    <recommendedName>
        <fullName evidence="5">HpcH/HpaI aldolase/citrate lyase domain-containing protein</fullName>
    </recommendedName>
</protein>
<dbReference type="GO" id="GO:0046872">
    <property type="term" value="F:metal ion binding"/>
    <property type="evidence" value="ECO:0007669"/>
    <property type="project" value="UniProtKB-KW"/>
</dbReference>
<evidence type="ECO:0000256" key="4">
    <source>
        <dbReference type="SAM" id="MobiDB-lite"/>
    </source>
</evidence>
<evidence type="ECO:0000256" key="2">
    <source>
        <dbReference type="ARBA" id="ARBA00022723"/>
    </source>
</evidence>
<comment type="similarity">
    <text evidence="1">Belongs to the HpcH/HpaI aldolase family.</text>
</comment>
<evidence type="ECO:0000313" key="7">
    <source>
        <dbReference type="Proteomes" id="UP001212841"/>
    </source>
</evidence>
<keyword evidence="2" id="KW-0479">Metal-binding</keyword>
<proteinExistence type="inferred from homology"/>
<dbReference type="FunFam" id="3.20.20.60:FF:000004">
    <property type="entry name" value="5-keto-4-deoxy-D-glucarate aldolase"/>
    <property type="match status" value="1"/>
</dbReference>
<dbReference type="Proteomes" id="UP001212841">
    <property type="component" value="Unassembled WGS sequence"/>
</dbReference>
<evidence type="ECO:0000256" key="1">
    <source>
        <dbReference type="ARBA" id="ARBA00005568"/>
    </source>
</evidence>
<dbReference type="AlphaFoldDB" id="A0AAD5SI47"/>
<dbReference type="Pfam" id="PF03328">
    <property type="entry name" value="HpcH_HpaI"/>
    <property type="match status" value="1"/>
</dbReference>
<gene>
    <name evidence="6" type="ORF">HK097_008651</name>
</gene>
<dbReference type="InterPro" id="IPR005000">
    <property type="entry name" value="Aldolase/citrate-lyase_domain"/>
</dbReference>
<dbReference type="EMBL" id="JADGJD010000052">
    <property type="protein sequence ID" value="KAJ3055942.1"/>
    <property type="molecule type" value="Genomic_DNA"/>
</dbReference>
<dbReference type="SUPFAM" id="SSF51621">
    <property type="entry name" value="Phosphoenolpyruvate/pyruvate domain"/>
    <property type="match status" value="1"/>
</dbReference>
<dbReference type="PANTHER" id="PTHR30502:SF0">
    <property type="entry name" value="PHOSPHOENOLPYRUVATE CARBOXYLASE FAMILY PROTEIN"/>
    <property type="match status" value="1"/>
</dbReference>
<feature type="compositionally biased region" description="Low complexity" evidence="4">
    <location>
        <begin position="19"/>
        <end position="32"/>
    </location>
</feature>
<dbReference type="GO" id="GO:0016832">
    <property type="term" value="F:aldehyde-lyase activity"/>
    <property type="evidence" value="ECO:0007669"/>
    <property type="project" value="TreeGrafter"/>
</dbReference>
<feature type="domain" description="HpcH/HpaI aldolase/citrate lyase" evidence="5">
    <location>
        <begin position="85"/>
        <end position="296"/>
    </location>
</feature>
<dbReference type="PANTHER" id="PTHR30502">
    <property type="entry name" value="2-KETO-3-DEOXY-L-RHAMNONATE ALDOLASE"/>
    <property type="match status" value="1"/>
</dbReference>
<organism evidence="6 7">
    <name type="scientific">Rhizophlyctis rosea</name>
    <dbReference type="NCBI Taxonomy" id="64517"/>
    <lineage>
        <taxon>Eukaryota</taxon>
        <taxon>Fungi</taxon>
        <taxon>Fungi incertae sedis</taxon>
        <taxon>Chytridiomycota</taxon>
        <taxon>Chytridiomycota incertae sedis</taxon>
        <taxon>Chytridiomycetes</taxon>
        <taxon>Rhizophlyctidales</taxon>
        <taxon>Rhizophlyctidaceae</taxon>
        <taxon>Rhizophlyctis</taxon>
    </lineage>
</organism>
<evidence type="ECO:0000256" key="3">
    <source>
        <dbReference type="ARBA" id="ARBA00023239"/>
    </source>
</evidence>
<sequence length="314" mass="33320">MSPVPITSALDSLPSPEDSNPGSPTSSSQSAPLGYGNAEPAFTTNDSTLNSSDGINPSVNKIRRALESGRCSLGAWVMIPGTTVSRFMAGMGFDWIMVDGEHGHMDDRAINDAVNSIAPWGVSPIIRLPGGDSWLIKRALDTGAHGVMIPMVNTKEQAEAVVRGARFPPIGSRGHGGPFCTAAWKCNNAQYVKSANDEIMVIVQIETREALKNVEQIASVPGIDMLFVGPNDLAADMGFPPSSENYHPDVVAALEKIKAAARAHDKYVGIWANDGASAARRREQGFQMVSIGADIMAITGWYATEIGIAAGERK</sequence>
<keyword evidence="7" id="KW-1185">Reference proteome</keyword>
<comment type="caution">
    <text evidence="6">The sequence shown here is derived from an EMBL/GenBank/DDBJ whole genome shotgun (WGS) entry which is preliminary data.</text>
</comment>
<dbReference type="InterPro" id="IPR050251">
    <property type="entry name" value="HpcH-HpaI_aldolase"/>
</dbReference>